<comment type="similarity">
    <text evidence="1">Belongs to the P-Pant transferase superfamily. Gsp/Sfp/HetI/AcpT family.</text>
</comment>
<proteinExistence type="inferred from homology"/>
<gene>
    <name evidence="4" type="ORF">OHU17_32050</name>
</gene>
<dbReference type="InterPro" id="IPR050559">
    <property type="entry name" value="P-Pant_transferase_sf"/>
</dbReference>
<dbReference type="Gene3D" id="3.90.470.20">
    <property type="entry name" value="4'-phosphopantetheinyl transferase domain"/>
    <property type="match status" value="2"/>
</dbReference>
<keyword evidence="2 4" id="KW-0808">Transferase</keyword>
<evidence type="ECO:0000256" key="1">
    <source>
        <dbReference type="ARBA" id="ARBA00010990"/>
    </source>
</evidence>
<reference evidence="4" key="1">
    <citation type="submission" date="2022-10" db="EMBL/GenBank/DDBJ databases">
        <title>The complete genomes of actinobacterial strains from the NBC collection.</title>
        <authorList>
            <person name="Joergensen T.S."/>
            <person name="Alvarez Arevalo M."/>
            <person name="Sterndorff E.B."/>
            <person name="Faurdal D."/>
            <person name="Vuksanovic O."/>
            <person name="Mourched A.-S."/>
            <person name="Charusanti P."/>
            <person name="Shaw S."/>
            <person name="Blin K."/>
            <person name="Weber T."/>
        </authorList>
    </citation>
    <scope>NUCLEOTIDE SEQUENCE</scope>
    <source>
        <strain evidence="4">NBC_00283</strain>
    </source>
</reference>
<accession>A0ABZ1RUT4</accession>
<dbReference type="InterPro" id="IPR008278">
    <property type="entry name" value="4-PPantetheinyl_Trfase_dom"/>
</dbReference>
<organism evidence="4 5">
    <name type="scientific">Streptomyces goshikiensis</name>
    <dbReference type="NCBI Taxonomy" id="1942"/>
    <lineage>
        <taxon>Bacteria</taxon>
        <taxon>Bacillati</taxon>
        <taxon>Actinomycetota</taxon>
        <taxon>Actinomycetes</taxon>
        <taxon>Kitasatosporales</taxon>
        <taxon>Streptomycetaceae</taxon>
        <taxon>Streptomyces</taxon>
    </lineage>
</organism>
<dbReference type="SUPFAM" id="SSF56214">
    <property type="entry name" value="4'-phosphopantetheinyl transferase"/>
    <property type="match status" value="2"/>
</dbReference>
<evidence type="ECO:0000259" key="3">
    <source>
        <dbReference type="Pfam" id="PF01648"/>
    </source>
</evidence>
<name>A0ABZ1RUT4_9ACTN</name>
<evidence type="ECO:0000256" key="2">
    <source>
        <dbReference type="ARBA" id="ARBA00022679"/>
    </source>
</evidence>
<evidence type="ECO:0000313" key="4">
    <source>
        <dbReference type="EMBL" id="WUO50101.1"/>
    </source>
</evidence>
<feature type="domain" description="4'-phosphopantetheinyl transferase" evidence="3">
    <location>
        <begin position="120"/>
        <end position="211"/>
    </location>
</feature>
<dbReference type="Proteomes" id="UP001432075">
    <property type="component" value="Chromosome"/>
</dbReference>
<dbReference type="PANTHER" id="PTHR12215">
    <property type="entry name" value="PHOSPHOPANTETHEINE TRANSFERASE"/>
    <property type="match status" value="1"/>
</dbReference>
<dbReference type="EMBL" id="CP108057">
    <property type="protein sequence ID" value="WUO50101.1"/>
    <property type="molecule type" value="Genomic_DNA"/>
</dbReference>
<dbReference type="InterPro" id="IPR037143">
    <property type="entry name" value="4-PPantetheinyl_Trfase_dom_sf"/>
</dbReference>
<dbReference type="GO" id="GO:0016740">
    <property type="term" value="F:transferase activity"/>
    <property type="evidence" value="ECO:0007669"/>
    <property type="project" value="UniProtKB-KW"/>
</dbReference>
<dbReference type="RefSeq" id="WP_328777041.1">
    <property type="nucleotide sequence ID" value="NZ_CP108057.1"/>
</dbReference>
<sequence length="257" mass="28358">MPGPSTVAHVWCRALADGAAAPGSVPAADDVEWALSHAERVRRERLRRAQDRVLFTAAWGLVRHALSEVEPRVAPDEWHFLRAGLGRPEVQHPSWARSLRFNLSHTEGVVACVVTRDARCGVDVERMGRPLALHRLTRSVLSAGEQREFDLAPPGRRQELFYRYWTLKEAYLKAIGTGMRFPMSACEFEVGTRSPSLRSLAAGPGHLQYAFRQWPVRGSGFLALAVQAGGVHARAPDVTVRVHATGIGDDRSCPALF</sequence>
<protein>
    <submittedName>
        <fullName evidence="4">4'-phosphopantetheinyl transferase superfamily protein</fullName>
    </submittedName>
</protein>
<dbReference type="PANTHER" id="PTHR12215:SF10">
    <property type="entry name" value="L-AMINOADIPATE-SEMIALDEHYDE DEHYDROGENASE-PHOSPHOPANTETHEINYL TRANSFERASE"/>
    <property type="match status" value="1"/>
</dbReference>
<evidence type="ECO:0000313" key="5">
    <source>
        <dbReference type="Proteomes" id="UP001432075"/>
    </source>
</evidence>
<keyword evidence="5" id="KW-1185">Reference proteome</keyword>
<dbReference type="Pfam" id="PF01648">
    <property type="entry name" value="ACPS"/>
    <property type="match status" value="1"/>
</dbReference>